<accession>A0A2W5KAN7</accession>
<organism evidence="1 2">
    <name type="scientific">Rhodanobacter denitrificans</name>
    <dbReference type="NCBI Taxonomy" id="666685"/>
    <lineage>
        <taxon>Bacteria</taxon>
        <taxon>Pseudomonadati</taxon>
        <taxon>Pseudomonadota</taxon>
        <taxon>Gammaproteobacteria</taxon>
        <taxon>Lysobacterales</taxon>
        <taxon>Rhodanobacteraceae</taxon>
        <taxon>Rhodanobacter</taxon>
    </lineage>
</organism>
<sequence>MRHNALYFPYIALPNEAWTTLSLLYWDRLLSIVPLDHLTNPEQMSDFMRSLLADGLVDAIVPDYHINRIERFDECFIEMIEGKLQRGQSRMATSEGEQPTTRIHAAKLGQIPRFLVEVGLAKEVGWPWYAIETTTAQMFMSYIAACLGELPEIDATPVTNKVTFTLPLRPRHPSSKLNPAYKHKSRDVVLRHLLPVPGGQIKVGQLLSFKEKHGHLLPSFRAKIEAHCTGVALLPDADDRIEADKAFLVDCEQSIAEIEEVMRPAFGKVIFGSLAPLFAAGFAIQAMEPGNTATRTGAALLFAGTAYQALANIQGSRAIKNRPLAYIAHARAAFPAS</sequence>
<dbReference type="EMBL" id="QFPO01000008">
    <property type="protein sequence ID" value="PZQ13961.1"/>
    <property type="molecule type" value="Genomic_DNA"/>
</dbReference>
<proteinExistence type="predicted"/>
<name>A0A2W5KAN7_9GAMM</name>
<evidence type="ECO:0000313" key="1">
    <source>
        <dbReference type="EMBL" id="PZQ13961.1"/>
    </source>
</evidence>
<comment type="caution">
    <text evidence="1">The sequence shown here is derived from an EMBL/GenBank/DDBJ whole genome shotgun (WGS) entry which is preliminary data.</text>
</comment>
<gene>
    <name evidence="1" type="ORF">DI564_10335</name>
</gene>
<protein>
    <submittedName>
        <fullName evidence="1">Uncharacterized protein</fullName>
    </submittedName>
</protein>
<evidence type="ECO:0000313" key="2">
    <source>
        <dbReference type="Proteomes" id="UP000249046"/>
    </source>
</evidence>
<reference evidence="1 2" key="1">
    <citation type="submission" date="2017-08" db="EMBL/GenBank/DDBJ databases">
        <title>Infants hospitalized years apart are colonized by the same room-sourced microbial strains.</title>
        <authorList>
            <person name="Brooks B."/>
            <person name="Olm M.R."/>
            <person name="Firek B.A."/>
            <person name="Baker R."/>
            <person name="Thomas B.C."/>
            <person name="Morowitz M.J."/>
            <person name="Banfield J.F."/>
        </authorList>
    </citation>
    <scope>NUCLEOTIDE SEQUENCE [LARGE SCALE GENOMIC DNA]</scope>
    <source>
        <strain evidence="1">S2_005_003_R2_42</strain>
    </source>
</reference>
<dbReference type="AlphaFoldDB" id="A0A2W5KAN7"/>
<dbReference type="Proteomes" id="UP000249046">
    <property type="component" value="Unassembled WGS sequence"/>
</dbReference>